<dbReference type="PROSITE" id="PS50279">
    <property type="entry name" value="BPTI_KUNITZ_2"/>
    <property type="match status" value="1"/>
</dbReference>
<keyword evidence="3" id="KW-1185">Reference proteome</keyword>
<gene>
    <name evidence="2" type="ORF">OESDEN_09742</name>
</gene>
<reference evidence="2 3" key="1">
    <citation type="submission" date="2014-03" db="EMBL/GenBank/DDBJ databases">
        <title>Draft genome of the hookworm Oesophagostomum dentatum.</title>
        <authorList>
            <person name="Mitreva M."/>
        </authorList>
    </citation>
    <scope>NUCLEOTIDE SEQUENCE [LARGE SCALE GENOMIC DNA]</scope>
    <source>
        <strain evidence="2 3">OD-Hann</strain>
    </source>
</reference>
<dbReference type="AlphaFoldDB" id="A0A0B1T4T2"/>
<dbReference type="EMBL" id="KN553030">
    <property type="protein sequence ID" value="KHJ90415.1"/>
    <property type="molecule type" value="Genomic_DNA"/>
</dbReference>
<proteinExistence type="predicted"/>
<dbReference type="PANTHER" id="PTHR47248">
    <property type="entry name" value="PROTEIN CBG06772"/>
    <property type="match status" value="1"/>
</dbReference>
<dbReference type="Pfam" id="PF00014">
    <property type="entry name" value="Kunitz_BPTI"/>
    <property type="match status" value="1"/>
</dbReference>
<dbReference type="PANTHER" id="PTHR47248:SF8">
    <property type="entry name" value="BPTI_KUNITZ INHIBITOR DOMAIN-CONTAINING PROTEIN-RELATED"/>
    <property type="match status" value="1"/>
</dbReference>
<evidence type="ECO:0000313" key="2">
    <source>
        <dbReference type="EMBL" id="KHJ90415.1"/>
    </source>
</evidence>
<protein>
    <submittedName>
        <fullName evidence="2">Kunitz/Bovine pancreatic trypsin inhibitor domain protein</fullName>
    </submittedName>
</protein>
<dbReference type="SUPFAM" id="SSF57362">
    <property type="entry name" value="BPTI-like"/>
    <property type="match status" value="1"/>
</dbReference>
<name>A0A0B1T4T2_OESDE</name>
<dbReference type="Gene3D" id="4.10.410.10">
    <property type="entry name" value="Pancreatic trypsin inhibitor Kunitz domain"/>
    <property type="match status" value="1"/>
</dbReference>
<evidence type="ECO:0000259" key="1">
    <source>
        <dbReference type="PROSITE" id="PS50279"/>
    </source>
</evidence>
<dbReference type="OrthoDB" id="4473401at2759"/>
<dbReference type="InterPro" id="IPR052861">
    <property type="entry name" value="BPTI/Kunitz_domain"/>
</dbReference>
<dbReference type="Proteomes" id="UP000053660">
    <property type="component" value="Unassembled WGS sequence"/>
</dbReference>
<accession>A0A0B1T4T2</accession>
<dbReference type="GO" id="GO:0004867">
    <property type="term" value="F:serine-type endopeptidase inhibitor activity"/>
    <property type="evidence" value="ECO:0007669"/>
    <property type="project" value="InterPro"/>
</dbReference>
<feature type="domain" description="BPTI/Kunitz inhibitor" evidence="1">
    <location>
        <begin position="1"/>
        <end position="31"/>
    </location>
</feature>
<dbReference type="InterPro" id="IPR036880">
    <property type="entry name" value="Kunitz_BPTI_sf"/>
</dbReference>
<dbReference type="PROSITE" id="PS51257">
    <property type="entry name" value="PROKAR_LIPOPROTEIN"/>
    <property type="match status" value="1"/>
</dbReference>
<evidence type="ECO:0000313" key="3">
    <source>
        <dbReference type="Proteomes" id="UP000053660"/>
    </source>
</evidence>
<sequence length="149" mass="16086">MRLKECLPFLYKGCGGNLNSYPTSSSCVLACSANSTEVHLAHTKSCSGGERITGRCRSLGDCPAGSICIMGDSNKGMCCNSTLEEEYKKDKDPKCGELVVKTPTLKGWKPLLGRNCTHNFCPKFSECIQGHYLAHCCGPKLKIGKTTKA</sequence>
<dbReference type="InterPro" id="IPR002223">
    <property type="entry name" value="Kunitz_BPTI"/>
</dbReference>
<organism evidence="2 3">
    <name type="scientific">Oesophagostomum dentatum</name>
    <name type="common">Nodular worm</name>
    <dbReference type="NCBI Taxonomy" id="61180"/>
    <lineage>
        <taxon>Eukaryota</taxon>
        <taxon>Metazoa</taxon>
        <taxon>Ecdysozoa</taxon>
        <taxon>Nematoda</taxon>
        <taxon>Chromadorea</taxon>
        <taxon>Rhabditida</taxon>
        <taxon>Rhabditina</taxon>
        <taxon>Rhabditomorpha</taxon>
        <taxon>Strongyloidea</taxon>
        <taxon>Strongylidae</taxon>
        <taxon>Oesophagostomum</taxon>
    </lineage>
</organism>
<dbReference type="InterPro" id="IPR020901">
    <property type="entry name" value="Prtase_inh_Kunz-CS"/>
</dbReference>
<dbReference type="PROSITE" id="PS00280">
    <property type="entry name" value="BPTI_KUNITZ_1"/>
    <property type="match status" value="1"/>
</dbReference>